<evidence type="ECO:0000256" key="1">
    <source>
        <dbReference type="ARBA" id="ARBA00009684"/>
    </source>
</evidence>
<keyword evidence="8 10" id="KW-0414">Isoprene biosynthesis</keyword>
<keyword evidence="5 10" id="KW-0547">Nucleotide-binding</keyword>
<evidence type="ECO:0000256" key="3">
    <source>
        <dbReference type="ARBA" id="ARBA00017473"/>
    </source>
</evidence>
<feature type="active site" evidence="10">
    <location>
        <position position="17"/>
    </location>
</feature>
<dbReference type="OrthoDB" id="9809438at2"/>
<dbReference type="Pfam" id="PF08544">
    <property type="entry name" value="GHMP_kinases_C"/>
    <property type="match status" value="1"/>
</dbReference>
<dbReference type="GO" id="GO:0019288">
    <property type="term" value="P:isopentenyl diphosphate biosynthetic process, methylerythritol 4-phosphate pathway"/>
    <property type="evidence" value="ECO:0007669"/>
    <property type="project" value="UniProtKB-UniRule"/>
</dbReference>
<dbReference type="InterPro" id="IPR006204">
    <property type="entry name" value="GHMP_kinase_N_dom"/>
</dbReference>
<evidence type="ECO:0000256" key="8">
    <source>
        <dbReference type="ARBA" id="ARBA00023229"/>
    </source>
</evidence>
<evidence type="ECO:0000259" key="12">
    <source>
        <dbReference type="Pfam" id="PF08544"/>
    </source>
</evidence>
<dbReference type="SUPFAM" id="SSF55060">
    <property type="entry name" value="GHMP Kinase, C-terminal domain"/>
    <property type="match status" value="1"/>
</dbReference>
<organism evidence="13 14">
    <name type="scientific">Swaminathania salitolerans</name>
    <dbReference type="NCBI Taxonomy" id="182838"/>
    <lineage>
        <taxon>Bacteria</taxon>
        <taxon>Pseudomonadati</taxon>
        <taxon>Pseudomonadota</taxon>
        <taxon>Alphaproteobacteria</taxon>
        <taxon>Acetobacterales</taxon>
        <taxon>Acetobacteraceae</taxon>
        <taxon>Swaminathania</taxon>
    </lineage>
</organism>
<dbReference type="Gene3D" id="3.30.230.10">
    <property type="match status" value="1"/>
</dbReference>
<evidence type="ECO:0000313" key="14">
    <source>
        <dbReference type="Proteomes" id="UP000321405"/>
    </source>
</evidence>
<evidence type="ECO:0000256" key="4">
    <source>
        <dbReference type="ARBA" id="ARBA00022679"/>
    </source>
</evidence>
<evidence type="ECO:0000256" key="6">
    <source>
        <dbReference type="ARBA" id="ARBA00022777"/>
    </source>
</evidence>
<keyword evidence="7 10" id="KW-0067">ATP-binding</keyword>
<dbReference type="InterPro" id="IPR020568">
    <property type="entry name" value="Ribosomal_Su5_D2-typ_SF"/>
</dbReference>
<dbReference type="Pfam" id="PF00288">
    <property type="entry name" value="GHMP_kinases_N"/>
    <property type="match status" value="1"/>
</dbReference>
<comment type="similarity">
    <text evidence="1 10">Belongs to the GHMP kinase family. IspE subfamily.</text>
</comment>
<proteinExistence type="inferred from homology"/>
<dbReference type="EC" id="2.7.1.148" evidence="2 10"/>
<evidence type="ECO:0000256" key="2">
    <source>
        <dbReference type="ARBA" id="ARBA00012052"/>
    </source>
</evidence>
<dbReference type="RefSeq" id="WP_147093654.1">
    <property type="nucleotide sequence ID" value="NZ_BJVC01000003.1"/>
</dbReference>
<accession>A0A511BQH6</accession>
<keyword evidence="4 10" id="KW-0808">Transferase</keyword>
<gene>
    <name evidence="10 13" type="primary">ispE</name>
    <name evidence="13" type="ORF">SSA02_17600</name>
</gene>
<feature type="binding site" evidence="10">
    <location>
        <begin position="107"/>
        <end position="117"/>
    </location>
    <ligand>
        <name>ATP</name>
        <dbReference type="ChEBI" id="CHEBI:30616"/>
    </ligand>
</feature>
<dbReference type="PANTHER" id="PTHR43527">
    <property type="entry name" value="4-DIPHOSPHOCYTIDYL-2-C-METHYL-D-ERYTHRITOL KINASE, CHLOROPLASTIC"/>
    <property type="match status" value="1"/>
</dbReference>
<dbReference type="HAMAP" id="MF_00061">
    <property type="entry name" value="IspE"/>
    <property type="match status" value="1"/>
</dbReference>
<dbReference type="SUPFAM" id="SSF54211">
    <property type="entry name" value="Ribosomal protein S5 domain 2-like"/>
    <property type="match status" value="1"/>
</dbReference>
<reference evidence="13 14" key="1">
    <citation type="submission" date="2019-07" db="EMBL/GenBank/DDBJ databases">
        <title>Whole genome shotgun sequence of Swaminathania salitolerans NBRC 104436.</title>
        <authorList>
            <person name="Hosoyama A."/>
            <person name="Uohara A."/>
            <person name="Ohji S."/>
            <person name="Ichikawa N."/>
        </authorList>
    </citation>
    <scope>NUCLEOTIDE SEQUENCE [LARGE SCALE GENOMIC DNA]</scope>
    <source>
        <strain evidence="13 14">NBRC 104436</strain>
    </source>
</reference>
<dbReference type="Proteomes" id="UP000321405">
    <property type="component" value="Unassembled WGS sequence"/>
</dbReference>
<dbReference type="UniPathway" id="UPA00056">
    <property type="reaction ID" value="UER00094"/>
</dbReference>
<dbReference type="InterPro" id="IPR013750">
    <property type="entry name" value="GHMP_kinase_C_dom"/>
</dbReference>
<keyword evidence="14" id="KW-1185">Reference proteome</keyword>
<dbReference type="PIRSF" id="PIRSF010376">
    <property type="entry name" value="IspE"/>
    <property type="match status" value="1"/>
</dbReference>
<dbReference type="GO" id="GO:0016114">
    <property type="term" value="P:terpenoid biosynthetic process"/>
    <property type="evidence" value="ECO:0007669"/>
    <property type="project" value="UniProtKB-UniRule"/>
</dbReference>
<dbReference type="AlphaFoldDB" id="A0A511BQH6"/>
<dbReference type="InterPro" id="IPR004424">
    <property type="entry name" value="IspE"/>
</dbReference>
<evidence type="ECO:0000256" key="9">
    <source>
        <dbReference type="ARBA" id="ARBA00032554"/>
    </source>
</evidence>
<protein>
    <recommendedName>
        <fullName evidence="3 10">4-diphosphocytidyl-2-C-methyl-D-erythritol kinase</fullName>
        <shortName evidence="10">CMK</shortName>
        <ecNumber evidence="2 10">2.7.1.148</ecNumber>
    </recommendedName>
    <alternativeName>
        <fullName evidence="9 10">4-(cytidine-5'-diphospho)-2-C-methyl-D-erythritol kinase</fullName>
    </alternativeName>
</protein>
<dbReference type="NCBIfam" id="TIGR00154">
    <property type="entry name" value="ispE"/>
    <property type="match status" value="1"/>
</dbReference>
<evidence type="ECO:0000256" key="5">
    <source>
        <dbReference type="ARBA" id="ARBA00022741"/>
    </source>
</evidence>
<evidence type="ECO:0000313" key="13">
    <source>
        <dbReference type="EMBL" id="GEL02597.1"/>
    </source>
</evidence>
<evidence type="ECO:0000256" key="7">
    <source>
        <dbReference type="ARBA" id="ARBA00022840"/>
    </source>
</evidence>
<comment type="function">
    <text evidence="10">Catalyzes the phosphorylation of the position 2 hydroxy group of 4-diphosphocytidyl-2C-methyl-D-erythritol.</text>
</comment>
<name>A0A511BQH6_9PROT</name>
<dbReference type="NCBIfam" id="NF011202">
    <property type="entry name" value="PRK14608.1"/>
    <property type="match status" value="1"/>
</dbReference>
<dbReference type="InterPro" id="IPR036554">
    <property type="entry name" value="GHMP_kinase_C_sf"/>
</dbReference>
<keyword evidence="6 10" id="KW-0418">Kinase</keyword>
<evidence type="ECO:0000259" key="11">
    <source>
        <dbReference type="Pfam" id="PF00288"/>
    </source>
</evidence>
<sequence>MISTAPPDHAPAHAHAKINLFLHVTGRRADGYHELDSLAVFAASHDSLRPEERFAEGRAVTLAIEGPFAEGLDAGGDNLVLRAASALAAAAGRPVPGGRLRLTKSLPVASGIGGGSADAAAALRLLAALWHLPDIDLPALAATLGADVPVCVAQEARRMQGVGEILSPAPRMPPLAMLLVNPGIAVPTPAVFRAWKESGAAFRPAATLPRAWNDVESLVDTLGSTSNDLELPAIALYPLIGEVLNDLRQARTCLFARMSGSGATCFGLYPDLDAAESEARRMRARGYWAEAGQVGSGAD</sequence>
<feature type="domain" description="GHMP kinase N-terminal" evidence="11">
    <location>
        <begin position="78"/>
        <end position="153"/>
    </location>
</feature>
<feature type="active site" evidence="10">
    <location>
        <position position="147"/>
    </location>
</feature>
<feature type="domain" description="GHMP kinase C-terminal" evidence="12">
    <location>
        <begin position="225"/>
        <end position="286"/>
    </location>
</feature>
<comment type="caution">
    <text evidence="13">The sequence shown here is derived from an EMBL/GenBank/DDBJ whole genome shotgun (WGS) entry which is preliminary data.</text>
</comment>
<dbReference type="GO" id="GO:0050515">
    <property type="term" value="F:4-(cytidine 5'-diphospho)-2-C-methyl-D-erythritol kinase activity"/>
    <property type="evidence" value="ECO:0007669"/>
    <property type="project" value="UniProtKB-UniRule"/>
</dbReference>
<dbReference type="InterPro" id="IPR014721">
    <property type="entry name" value="Ribsml_uS5_D2-typ_fold_subgr"/>
</dbReference>
<evidence type="ECO:0000256" key="10">
    <source>
        <dbReference type="HAMAP-Rule" id="MF_00061"/>
    </source>
</evidence>
<comment type="catalytic activity">
    <reaction evidence="10">
        <text>4-CDP-2-C-methyl-D-erythritol + ATP = 4-CDP-2-C-methyl-D-erythritol 2-phosphate + ADP + H(+)</text>
        <dbReference type="Rhea" id="RHEA:18437"/>
        <dbReference type="ChEBI" id="CHEBI:15378"/>
        <dbReference type="ChEBI" id="CHEBI:30616"/>
        <dbReference type="ChEBI" id="CHEBI:57823"/>
        <dbReference type="ChEBI" id="CHEBI:57919"/>
        <dbReference type="ChEBI" id="CHEBI:456216"/>
        <dbReference type="EC" id="2.7.1.148"/>
    </reaction>
</comment>
<dbReference type="EMBL" id="BJVC01000003">
    <property type="protein sequence ID" value="GEL02597.1"/>
    <property type="molecule type" value="Genomic_DNA"/>
</dbReference>
<comment type="pathway">
    <text evidence="10">Isoprenoid biosynthesis; isopentenyl diphosphate biosynthesis via DXP pathway; isopentenyl diphosphate from 1-deoxy-D-xylulose 5-phosphate: step 3/6.</text>
</comment>
<dbReference type="GO" id="GO:0005524">
    <property type="term" value="F:ATP binding"/>
    <property type="evidence" value="ECO:0007669"/>
    <property type="project" value="UniProtKB-UniRule"/>
</dbReference>
<dbReference type="PANTHER" id="PTHR43527:SF2">
    <property type="entry name" value="4-DIPHOSPHOCYTIDYL-2-C-METHYL-D-ERYTHRITOL KINASE, CHLOROPLASTIC"/>
    <property type="match status" value="1"/>
</dbReference>
<dbReference type="Gene3D" id="3.30.70.890">
    <property type="entry name" value="GHMP kinase, C-terminal domain"/>
    <property type="match status" value="1"/>
</dbReference>